<name>A0A8S8ZZ91_SORMA</name>
<keyword evidence="1" id="KW-0732">Signal</keyword>
<gene>
    <name evidence="3" type="ORF">SMACR_07692</name>
</gene>
<dbReference type="AlphaFoldDB" id="A0A8S8ZZ91"/>
<dbReference type="EMBL" id="NMPR01000017">
    <property type="protein sequence ID" value="KAA8634879.1"/>
    <property type="molecule type" value="Genomic_DNA"/>
</dbReference>
<dbReference type="Gene3D" id="2.40.10.10">
    <property type="entry name" value="Trypsin-like serine proteases"/>
    <property type="match status" value="2"/>
</dbReference>
<dbReference type="PANTHER" id="PTHR15462:SF8">
    <property type="entry name" value="SERINE PROTEASE"/>
    <property type="match status" value="1"/>
</dbReference>
<dbReference type="InterPro" id="IPR050966">
    <property type="entry name" value="Glutamyl_endopeptidase"/>
</dbReference>
<dbReference type="InterPro" id="IPR043504">
    <property type="entry name" value="Peptidase_S1_PA_chymotrypsin"/>
</dbReference>
<comment type="caution">
    <text evidence="3">The sequence shown here is derived from an EMBL/GenBank/DDBJ whole genome shotgun (WGS) entry which is preliminary data.</text>
</comment>
<sequence>MISLPVLFLQPNLLKILFRATLISEPTLSPSSIMSTSRFDFVQVLKTSNTPGASWRLPPPKGLAPGPVEESGTLEDNINSHLGESVGFDPDNRIKGQEQETSDVGDGKAIVKLSMRYEGMAAADDRWATGTGYLIAPDTFITAGHNVYHRSEDGNNGLGFGRLTNMRCSIGYHGKGSAPVQYRAATKVVTTSKYIIDGDGSRDIAFVQLNKPFGGDDLKLFKFHDVPFRDSAYLGVVGYPNHAHEQPGDQQSVQLVHVPGAVISTTRCFNGSANKSGSVIGGQYGNDYKALMAGLGSIDGAYVTDISEGIPGAVPKALYKSDLTDSVLVLSDTAFAESASIFDGLVEAVQKVGSAVVKVAPKVLGAAAPPVLVETVKSHALAESISDDISTPT</sequence>
<dbReference type="VEuPathDB" id="FungiDB:SMAC_07692"/>
<organism evidence="3 4">
    <name type="scientific">Sordaria macrospora</name>
    <dbReference type="NCBI Taxonomy" id="5147"/>
    <lineage>
        <taxon>Eukaryota</taxon>
        <taxon>Fungi</taxon>
        <taxon>Dikarya</taxon>
        <taxon>Ascomycota</taxon>
        <taxon>Pezizomycotina</taxon>
        <taxon>Sordariomycetes</taxon>
        <taxon>Sordariomycetidae</taxon>
        <taxon>Sordariales</taxon>
        <taxon>Sordariaceae</taxon>
        <taxon>Sordaria</taxon>
    </lineage>
</organism>
<dbReference type="InterPro" id="IPR009003">
    <property type="entry name" value="Peptidase_S1_PA"/>
</dbReference>
<reference evidence="3 4" key="1">
    <citation type="submission" date="2017-07" db="EMBL/GenBank/DDBJ databases">
        <title>Genome sequence of the Sordaria macrospora wild type strain R19027.</title>
        <authorList>
            <person name="Nowrousian M."/>
            <person name="Teichert I."/>
            <person name="Kueck U."/>
        </authorList>
    </citation>
    <scope>NUCLEOTIDE SEQUENCE [LARGE SCALE GENOMIC DNA]</scope>
    <source>
        <strain evidence="3 4">R19027</strain>
        <tissue evidence="3">Mycelium</tissue>
    </source>
</reference>
<accession>A0A8S8ZZ91</accession>
<proteinExistence type="predicted"/>
<protein>
    <recommendedName>
        <fullName evidence="5">Serine protease</fullName>
    </recommendedName>
</protein>
<dbReference type="SUPFAM" id="SSF50494">
    <property type="entry name" value="Trypsin-like serine proteases"/>
    <property type="match status" value="1"/>
</dbReference>
<evidence type="ECO:0000256" key="1">
    <source>
        <dbReference type="ARBA" id="ARBA00022729"/>
    </source>
</evidence>
<evidence type="ECO:0008006" key="5">
    <source>
        <dbReference type="Google" id="ProtNLM"/>
    </source>
</evidence>
<evidence type="ECO:0000313" key="3">
    <source>
        <dbReference type="EMBL" id="KAA8634879.1"/>
    </source>
</evidence>
<feature type="region of interest" description="Disordered" evidence="2">
    <location>
        <begin position="85"/>
        <end position="105"/>
    </location>
</feature>
<dbReference type="Proteomes" id="UP000433876">
    <property type="component" value="Unassembled WGS sequence"/>
</dbReference>
<evidence type="ECO:0000313" key="4">
    <source>
        <dbReference type="Proteomes" id="UP000433876"/>
    </source>
</evidence>
<dbReference type="PANTHER" id="PTHR15462">
    <property type="entry name" value="SERINE PROTEASE"/>
    <property type="match status" value="1"/>
</dbReference>
<evidence type="ECO:0000256" key="2">
    <source>
        <dbReference type="SAM" id="MobiDB-lite"/>
    </source>
</evidence>